<evidence type="ECO:0008006" key="4">
    <source>
        <dbReference type="Google" id="ProtNLM"/>
    </source>
</evidence>
<dbReference type="EMBL" id="BAAAYR010000002">
    <property type="protein sequence ID" value="GAA3568054.1"/>
    <property type="molecule type" value="Genomic_DNA"/>
</dbReference>
<feature type="transmembrane region" description="Helical" evidence="1">
    <location>
        <begin position="34"/>
        <end position="55"/>
    </location>
</feature>
<evidence type="ECO:0000256" key="1">
    <source>
        <dbReference type="SAM" id="Phobius"/>
    </source>
</evidence>
<reference evidence="3" key="1">
    <citation type="journal article" date="2019" name="Int. J. Syst. Evol. Microbiol.">
        <title>The Global Catalogue of Microorganisms (GCM) 10K type strain sequencing project: providing services to taxonomists for standard genome sequencing and annotation.</title>
        <authorList>
            <consortium name="The Broad Institute Genomics Platform"/>
            <consortium name="The Broad Institute Genome Sequencing Center for Infectious Disease"/>
            <person name="Wu L."/>
            <person name="Ma J."/>
        </authorList>
    </citation>
    <scope>NUCLEOTIDE SEQUENCE [LARGE SCALE GENOMIC DNA]</scope>
    <source>
        <strain evidence="3">JCM 16540</strain>
    </source>
</reference>
<comment type="caution">
    <text evidence="2">The sequence shown here is derived from an EMBL/GenBank/DDBJ whole genome shotgun (WGS) entry which is preliminary data.</text>
</comment>
<keyword evidence="1" id="KW-1133">Transmembrane helix</keyword>
<accession>A0ABP6XL28</accession>
<keyword evidence="1" id="KW-0812">Transmembrane</keyword>
<evidence type="ECO:0000313" key="3">
    <source>
        <dbReference type="Proteomes" id="UP001500767"/>
    </source>
</evidence>
<sequence>MQRAVGPGVEPLVSTPLPAREARFVLAPPPPVRALAISAGLVVVGVALLVLTSAYGWPVGVLVLAVVLAVLGVALAVAALVLSRRIRSVVLSTPDAITVEHAGDRRALRWAEVDEVKVIGHRLVLTRKEGEGTVSVLNPRMRANPTFLALMSEVQQRLDADRGYSPL</sequence>
<feature type="transmembrane region" description="Helical" evidence="1">
    <location>
        <begin position="61"/>
        <end position="82"/>
    </location>
</feature>
<protein>
    <recommendedName>
        <fullName evidence="4">PH domain-containing protein</fullName>
    </recommendedName>
</protein>
<evidence type="ECO:0000313" key="2">
    <source>
        <dbReference type="EMBL" id="GAA3568054.1"/>
    </source>
</evidence>
<gene>
    <name evidence="2" type="ORF">GCM10022197_25310</name>
</gene>
<name>A0ABP6XL28_9ACTN</name>
<organism evidence="2 3">
    <name type="scientific">Microlunatus spumicola</name>
    <dbReference type="NCBI Taxonomy" id="81499"/>
    <lineage>
        <taxon>Bacteria</taxon>
        <taxon>Bacillati</taxon>
        <taxon>Actinomycetota</taxon>
        <taxon>Actinomycetes</taxon>
        <taxon>Propionibacteriales</taxon>
        <taxon>Propionibacteriaceae</taxon>
        <taxon>Microlunatus</taxon>
    </lineage>
</organism>
<dbReference type="Proteomes" id="UP001500767">
    <property type="component" value="Unassembled WGS sequence"/>
</dbReference>
<keyword evidence="1" id="KW-0472">Membrane</keyword>
<keyword evidence="3" id="KW-1185">Reference proteome</keyword>
<proteinExistence type="predicted"/>